<dbReference type="GO" id="GO:0005509">
    <property type="term" value="F:calcium ion binding"/>
    <property type="evidence" value="ECO:0007669"/>
    <property type="project" value="InterPro"/>
</dbReference>
<accession>A0A150LGF2</accession>
<keyword evidence="8" id="KW-1185">Reference proteome</keyword>
<dbReference type="AlphaFoldDB" id="A0A150LGF2"/>
<name>A0A150LGF2_9BACI</name>
<gene>
    <name evidence="7" type="ORF">B4102_2149</name>
</gene>
<evidence type="ECO:0000313" key="7">
    <source>
        <dbReference type="EMBL" id="KYD11421.1"/>
    </source>
</evidence>
<dbReference type="Pfam" id="PF18884">
    <property type="entry name" value="TSP3_bac"/>
    <property type="match status" value="1"/>
</dbReference>
<evidence type="ECO:0000256" key="1">
    <source>
        <dbReference type="ARBA" id="ARBA00004613"/>
    </source>
</evidence>
<proteinExistence type="predicted"/>
<dbReference type="OrthoDB" id="9803716at2"/>
<evidence type="ECO:0000313" key="8">
    <source>
        <dbReference type="Proteomes" id="UP000075666"/>
    </source>
</evidence>
<dbReference type="Gene3D" id="1.10.10.2910">
    <property type="match status" value="1"/>
</dbReference>
<evidence type="ECO:0000256" key="5">
    <source>
        <dbReference type="SAM" id="MobiDB-lite"/>
    </source>
</evidence>
<keyword evidence="2" id="KW-0964">Secreted</keyword>
<dbReference type="InterPro" id="IPR013610">
    <property type="entry name" value="ArdC_N"/>
</dbReference>
<dbReference type="InterPro" id="IPR028974">
    <property type="entry name" value="TSP_type-3_rpt"/>
</dbReference>
<protein>
    <recommendedName>
        <fullName evidence="6">N-terminal domain-containing protein</fullName>
    </recommendedName>
</protein>
<dbReference type="EMBL" id="LQYN01000006">
    <property type="protein sequence ID" value="KYD11421.1"/>
    <property type="molecule type" value="Genomic_DNA"/>
</dbReference>
<evidence type="ECO:0000259" key="6">
    <source>
        <dbReference type="Pfam" id="PF08401"/>
    </source>
</evidence>
<feature type="region of interest" description="Disordered" evidence="5">
    <location>
        <begin position="454"/>
        <end position="505"/>
    </location>
</feature>
<dbReference type="SUPFAM" id="SSF103647">
    <property type="entry name" value="TSP type-3 repeat"/>
    <property type="match status" value="1"/>
</dbReference>
<dbReference type="PATRIC" id="fig|46224.3.peg.3959"/>
<dbReference type="RefSeq" id="WP_066226207.1">
    <property type="nucleotide sequence ID" value="NZ_LQYN01000006.1"/>
</dbReference>
<dbReference type="GO" id="GO:0003697">
    <property type="term" value="F:single-stranded DNA binding"/>
    <property type="evidence" value="ECO:0007669"/>
    <property type="project" value="InterPro"/>
</dbReference>
<dbReference type="Proteomes" id="UP000075666">
    <property type="component" value="Unassembled WGS sequence"/>
</dbReference>
<dbReference type="Pfam" id="PF08401">
    <property type="entry name" value="ArdcN"/>
    <property type="match status" value="1"/>
</dbReference>
<keyword evidence="3" id="KW-0732">Signal</keyword>
<comment type="subcellular location">
    <subcellularLocation>
        <location evidence="1">Secreted</location>
    </subcellularLocation>
</comment>
<reference evidence="7 8" key="1">
    <citation type="submission" date="2016-01" db="EMBL/GenBank/DDBJ databases">
        <title>Genome Sequences of Twelve Sporeforming Bacillus Species Isolated from Foods.</title>
        <authorList>
            <person name="Berendsen E.M."/>
            <person name="Wells-Bennik M.H."/>
            <person name="Krawcyk A.O."/>
            <person name="De Jong A."/>
            <person name="Holsappel S."/>
            <person name="Eijlander R.T."/>
            <person name="Kuipers O.P."/>
        </authorList>
    </citation>
    <scope>NUCLEOTIDE SEQUENCE [LARGE SCALE GENOMIC DNA]</scope>
    <source>
        <strain evidence="7 8">B4102</strain>
    </source>
</reference>
<keyword evidence="4" id="KW-0106">Calcium</keyword>
<evidence type="ECO:0000256" key="3">
    <source>
        <dbReference type="ARBA" id="ARBA00022729"/>
    </source>
</evidence>
<evidence type="ECO:0000256" key="4">
    <source>
        <dbReference type="ARBA" id="ARBA00022837"/>
    </source>
</evidence>
<dbReference type="InterPro" id="IPR059100">
    <property type="entry name" value="TSP3_bac"/>
</dbReference>
<dbReference type="STRING" id="46224.B4102_2149"/>
<evidence type="ECO:0000256" key="2">
    <source>
        <dbReference type="ARBA" id="ARBA00022525"/>
    </source>
</evidence>
<comment type="caution">
    <text evidence="7">The sequence shown here is derived from an EMBL/GenBank/DDBJ whole genome shotgun (WGS) entry which is preliminary data.</text>
</comment>
<sequence>MNKKTSFKPKTYEQRQDEIKENYEKLIKGVKEVVSNPDDYIKYLNFVSKFPKRSFRNQLLIYMQNPDAHLVAGMKTWNKFGRQLIKGSKGIKIFAPIKKKEIEVDEKTKKEIETYVIKGYRMVNVYNVNDTHGVPLPTSTLVPKNVKESEFAEKTFMPMVDALRKELPIELDANYTRSSNGHYSRLEHKIVVNANSHRDITNQYKTLIHEYAHSVFHNETGKYKDYDRESKEVQAESVAYLTTKSFGMDTSDYSFAYIKGWAEGKDEKLLLTYQEDIQKECARLIKKIEDVIVERNISFNIPSVLDKNTTSVEEGEQPLSLIQFGDTFTIAKGLYNESSLNSLEGVKQLGISFDNKEAAEITFEMMKGHLPLEKTKKIDNEKGKIHVYQRCLIDPIDKIVKNMYFVGVASLTNIKALSRQTPDKALAMSTLERMISKTAGIGENQKIEKDLSMRDRDGDGLTDLQEKRIGTNPLNPDTDGDGIPDNIDTSPHCSKSKQSELELSL</sequence>
<feature type="domain" description="N-terminal" evidence="6">
    <location>
        <begin position="10"/>
        <end position="125"/>
    </location>
</feature>
<organism evidence="7 8">
    <name type="scientific">Heyndrickxia sporothermodurans</name>
    <dbReference type="NCBI Taxonomy" id="46224"/>
    <lineage>
        <taxon>Bacteria</taxon>
        <taxon>Bacillati</taxon>
        <taxon>Bacillota</taxon>
        <taxon>Bacilli</taxon>
        <taxon>Bacillales</taxon>
        <taxon>Bacillaceae</taxon>
        <taxon>Heyndrickxia</taxon>
    </lineage>
</organism>
<feature type="compositionally biased region" description="Basic and acidic residues" evidence="5">
    <location>
        <begin position="454"/>
        <end position="469"/>
    </location>
</feature>